<dbReference type="NCBIfam" id="NF047752">
    <property type="entry name" value="MntA_antitoxin"/>
    <property type="match status" value="1"/>
</dbReference>
<evidence type="ECO:0000259" key="1">
    <source>
        <dbReference type="Pfam" id="PF18765"/>
    </source>
</evidence>
<dbReference type="OrthoDB" id="9803106at2"/>
<accession>A0A0B5FTP9</accession>
<dbReference type="InterPro" id="IPR052930">
    <property type="entry name" value="TA_antitoxin_MntA"/>
</dbReference>
<dbReference type="STRING" id="483547.GSUB_14655"/>
<dbReference type="CDD" id="cd05403">
    <property type="entry name" value="NT_KNTase_like"/>
    <property type="match status" value="1"/>
</dbReference>
<evidence type="ECO:0000313" key="2">
    <source>
        <dbReference type="EMBL" id="AJF07540.1"/>
    </source>
</evidence>
<dbReference type="KEGG" id="gsb:GSUB_14655"/>
<dbReference type="PANTHER" id="PTHR43852:SF2">
    <property type="entry name" value="PROTEIN ADENYLYLTRANSFERASE MNTA"/>
    <property type="match status" value="1"/>
</dbReference>
<name>A0A0B5FTP9_9BACT</name>
<proteinExistence type="predicted"/>
<dbReference type="Pfam" id="PF18765">
    <property type="entry name" value="Polbeta"/>
    <property type="match status" value="1"/>
</dbReference>
<dbReference type="InterPro" id="IPR043519">
    <property type="entry name" value="NT_sf"/>
</dbReference>
<reference evidence="2 3" key="1">
    <citation type="journal article" date="2015" name="Genome Announc.">
        <title>Genomes of Geoalkalibacter ferrihydriticus Z-0531T and Geoalkalibacter subterraneus Red1T, Two Haloalkaliphilic Metal-Reducing Deltaproteobacteria.</title>
        <authorList>
            <person name="Badalamenti J.P."/>
            <person name="Krajmalnik-Brown R."/>
            <person name="Torres C.I."/>
            <person name="Bond D.R."/>
        </authorList>
    </citation>
    <scope>NUCLEOTIDE SEQUENCE [LARGE SCALE GENOMIC DNA]</scope>
    <source>
        <strain evidence="2 3">Red1</strain>
    </source>
</reference>
<dbReference type="PANTHER" id="PTHR43852">
    <property type="entry name" value="NUCLEOTIDYLTRANSFERASE"/>
    <property type="match status" value="1"/>
</dbReference>
<sequence length="131" mass="15218">MDHMIVQCLREAVPDLLAVYRFGSFGTDAERLESDLDIAFLAEASPSHVKRWRLAQEMATMFGREVDLIDLAQATTVFRMQVIAHGRRIWCADEVRVETYADYVFSSYARLNEERRWILQDIRERGNIYGG</sequence>
<dbReference type="EMBL" id="CP010311">
    <property type="protein sequence ID" value="AJF07540.1"/>
    <property type="molecule type" value="Genomic_DNA"/>
</dbReference>
<dbReference type="InterPro" id="IPR041633">
    <property type="entry name" value="Polbeta"/>
</dbReference>
<dbReference type="AlphaFoldDB" id="A0A0B5FTP9"/>
<protein>
    <recommendedName>
        <fullName evidence="1">Polymerase beta nucleotidyltransferase domain-containing protein</fullName>
    </recommendedName>
</protein>
<dbReference type="Gene3D" id="3.30.460.10">
    <property type="entry name" value="Beta Polymerase, domain 2"/>
    <property type="match status" value="1"/>
</dbReference>
<organism evidence="2 3">
    <name type="scientific">Geoalkalibacter subterraneus</name>
    <dbReference type="NCBI Taxonomy" id="483547"/>
    <lineage>
        <taxon>Bacteria</taxon>
        <taxon>Pseudomonadati</taxon>
        <taxon>Thermodesulfobacteriota</taxon>
        <taxon>Desulfuromonadia</taxon>
        <taxon>Desulfuromonadales</taxon>
        <taxon>Geoalkalibacteraceae</taxon>
        <taxon>Geoalkalibacter</taxon>
    </lineage>
</organism>
<gene>
    <name evidence="2" type="ORF">GSUB_14655</name>
</gene>
<keyword evidence="3" id="KW-1185">Reference proteome</keyword>
<dbReference type="RefSeq" id="WP_040201457.1">
    <property type="nucleotide sequence ID" value="NZ_CP010311.1"/>
</dbReference>
<dbReference type="SUPFAM" id="SSF81301">
    <property type="entry name" value="Nucleotidyltransferase"/>
    <property type="match status" value="1"/>
</dbReference>
<evidence type="ECO:0000313" key="3">
    <source>
        <dbReference type="Proteomes" id="UP000035036"/>
    </source>
</evidence>
<feature type="domain" description="Polymerase beta nucleotidyltransferase" evidence="1">
    <location>
        <begin position="14"/>
        <end position="94"/>
    </location>
</feature>
<dbReference type="Proteomes" id="UP000035036">
    <property type="component" value="Chromosome"/>
</dbReference>
<dbReference type="HOGENOM" id="CLU_130257_1_0_7"/>